<dbReference type="PANTHER" id="PTHR11661">
    <property type="entry name" value="60S RIBOSOMAL PROTEIN L12"/>
    <property type="match status" value="1"/>
</dbReference>
<reference evidence="11" key="2">
    <citation type="journal article" date="2008" name="Genome Biol.">
        <title>Improved genome assembly and evidence-based global gene model set for the chordate Ciona intestinalis: new insight into intron and operon populations.</title>
        <authorList>
            <person name="Satou Y."/>
            <person name="Mineta K."/>
            <person name="Ogasawara M."/>
            <person name="Sasakura Y."/>
            <person name="Shoguchi E."/>
            <person name="Ueno K."/>
            <person name="Yamada L."/>
            <person name="Matsumoto J."/>
            <person name="Wasserscheid J."/>
            <person name="Dewar K."/>
            <person name="Wiley G.B."/>
            <person name="Macmil S.L."/>
            <person name="Roe B.A."/>
            <person name="Zeller R.W."/>
            <person name="Hastings K.E."/>
            <person name="Lemaire P."/>
            <person name="Lindquist E."/>
            <person name="Endo T."/>
            <person name="Hotta K."/>
            <person name="Inaba K."/>
        </authorList>
    </citation>
    <scope>NUCLEOTIDE SEQUENCE [LARGE SCALE GENOMIC DNA]</scope>
    <source>
        <strain evidence="11">wild type</strain>
    </source>
</reference>
<evidence type="ECO:0000256" key="4">
    <source>
        <dbReference type="ARBA" id="ARBA00038782"/>
    </source>
</evidence>
<reference evidence="12" key="1">
    <citation type="journal article" date="2002" name="Science">
        <title>The draft genome of Ciona intestinalis: insights into chordate and vertebrate origins.</title>
        <authorList>
            <person name="Dehal P."/>
            <person name="Satou Y."/>
            <person name="Campbell R.K."/>
            <person name="Chapman J."/>
            <person name="Degnan B."/>
            <person name="De Tomaso A."/>
            <person name="Davidson B."/>
            <person name="Di Gregorio A."/>
            <person name="Gelpke M."/>
            <person name="Goodstein D.M."/>
            <person name="Harafuji N."/>
            <person name="Hastings K.E."/>
            <person name="Ho I."/>
            <person name="Hotta K."/>
            <person name="Huang W."/>
            <person name="Kawashima T."/>
            <person name="Lemaire P."/>
            <person name="Martinez D."/>
            <person name="Meinertzhagen I.A."/>
            <person name="Necula S."/>
            <person name="Nonaka M."/>
            <person name="Putnam N."/>
            <person name="Rash S."/>
            <person name="Saiga H."/>
            <person name="Satake M."/>
            <person name="Terry A."/>
            <person name="Yamada L."/>
            <person name="Wang H.G."/>
            <person name="Awazu S."/>
            <person name="Azumi K."/>
            <person name="Boore J."/>
            <person name="Branno M."/>
            <person name="Chin-Bow S."/>
            <person name="DeSantis R."/>
            <person name="Doyle S."/>
            <person name="Francino P."/>
            <person name="Keys D.N."/>
            <person name="Haga S."/>
            <person name="Hayashi H."/>
            <person name="Hino K."/>
            <person name="Imai K.S."/>
            <person name="Inaba K."/>
            <person name="Kano S."/>
            <person name="Kobayashi K."/>
            <person name="Kobayashi M."/>
            <person name="Lee B.I."/>
            <person name="Makabe K.W."/>
            <person name="Manohar C."/>
            <person name="Matassi G."/>
            <person name="Medina M."/>
            <person name="Mochizuki Y."/>
            <person name="Mount S."/>
            <person name="Morishita T."/>
            <person name="Miura S."/>
            <person name="Nakayama A."/>
            <person name="Nishizaka S."/>
            <person name="Nomoto H."/>
            <person name="Ohta F."/>
            <person name="Oishi K."/>
            <person name="Rigoutsos I."/>
            <person name="Sano M."/>
            <person name="Sasaki A."/>
            <person name="Sasakura Y."/>
            <person name="Shoguchi E."/>
            <person name="Shin-i T."/>
            <person name="Spagnuolo A."/>
            <person name="Stainier D."/>
            <person name="Suzuki M.M."/>
            <person name="Tassy O."/>
            <person name="Takatori N."/>
            <person name="Tokuoka M."/>
            <person name="Yagi K."/>
            <person name="Yoshizaki F."/>
            <person name="Wada S."/>
            <person name="Zhang C."/>
            <person name="Hyatt P.D."/>
            <person name="Larimer F."/>
            <person name="Detter C."/>
            <person name="Doggett N."/>
            <person name="Glavina T."/>
            <person name="Hawkins T."/>
            <person name="Richardson P."/>
            <person name="Lucas S."/>
            <person name="Kohara Y."/>
            <person name="Levine M."/>
            <person name="Satoh N."/>
            <person name="Rokhsar D.S."/>
        </authorList>
    </citation>
    <scope>NUCLEOTIDE SEQUENCE [LARGE SCALE GENOMIC DNA]</scope>
</reference>
<dbReference type="KEGG" id="cin:100187432"/>
<evidence type="ECO:0000256" key="3">
    <source>
        <dbReference type="ARBA" id="ARBA00023274"/>
    </source>
</evidence>
<dbReference type="GO" id="GO:0003735">
    <property type="term" value="F:structural constituent of ribosome"/>
    <property type="evidence" value="ECO:0000318"/>
    <property type="project" value="GO_Central"/>
</dbReference>
<evidence type="ECO:0000256" key="1">
    <source>
        <dbReference type="ARBA" id="ARBA00010537"/>
    </source>
</evidence>
<evidence type="ECO:0000259" key="9">
    <source>
        <dbReference type="Pfam" id="PF00298"/>
    </source>
</evidence>
<dbReference type="InterPro" id="IPR000911">
    <property type="entry name" value="Ribosomal_uL11"/>
</dbReference>
<organism evidence="11 12">
    <name type="scientific">Ciona intestinalis</name>
    <name type="common">Transparent sea squirt</name>
    <name type="synonym">Ascidia intestinalis</name>
    <dbReference type="NCBI Taxonomy" id="7719"/>
    <lineage>
        <taxon>Eukaryota</taxon>
        <taxon>Metazoa</taxon>
        <taxon>Chordata</taxon>
        <taxon>Tunicata</taxon>
        <taxon>Ascidiacea</taxon>
        <taxon>Phlebobranchia</taxon>
        <taxon>Cionidae</taxon>
        <taxon>Ciona</taxon>
    </lineage>
</organism>
<dbReference type="GO" id="GO:0005762">
    <property type="term" value="C:mitochondrial large ribosomal subunit"/>
    <property type="evidence" value="ECO:0000318"/>
    <property type="project" value="GO_Central"/>
</dbReference>
<dbReference type="SMART" id="SM00649">
    <property type="entry name" value="RL11"/>
    <property type="match status" value="1"/>
</dbReference>
<dbReference type="Gene3D" id="1.10.10.250">
    <property type="entry name" value="Ribosomal protein L11, C-terminal domain"/>
    <property type="match status" value="1"/>
</dbReference>
<evidence type="ECO:0000313" key="11">
    <source>
        <dbReference type="Ensembl" id="ENSCINP00000009079.3"/>
    </source>
</evidence>
<evidence type="ECO:0000313" key="12">
    <source>
        <dbReference type="Proteomes" id="UP000008144"/>
    </source>
</evidence>
<evidence type="ECO:0000256" key="7">
    <source>
        <dbReference type="RuleBase" id="RU003978"/>
    </source>
</evidence>
<dbReference type="Proteomes" id="UP000008144">
    <property type="component" value="Chromosome 3"/>
</dbReference>
<dbReference type="OrthoDB" id="1091498at2759"/>
<evidence type="ECO:0000256" key="2">
    <source>
        <dbReference type="ARBA" id="ARBA00022980"/>
    </source>
</evidence>
<dbReference type="Pfam" id="PF00298">
    <property type="entry name" value="Ribosomal_L11"/>
    <property type="match status" value="1"/>
</dbReference>
<dbReference type="HOGENOM" id="CLU_074237_1_1_1"/>
<dbReference type="InterPro" id="IPR020783">
    <property type="entry name" value="Ribosomal_uL11_C"/>
</dbReference>
<feature type="region of interest" description="Disordered" evidence="8">
    <location>
        <begin position="177"/>
        <end position="196"/>
    </location>
</feature>
<evidence type="ECO:0000256" key="5">
    <source>
        <dbReference type="ARBA" id="ARBA00040104"/>
    </source>
</evidence>
<dbReference type="GeneID" id="100187432"/>
<dbReference type="InterPro" id="IPR020784">
    <property type="entry name" value="Ribosomal_uL11_N"/>
</dbReference>
<evidence type="ECO:0000256" key="8">
    <source>
        <dbReference type="SAM" id="MobiDB-lite"/>
    </source>
</evidence>
<dbReference type="FunFam" id="1.10.10.250:FF:000003">
    <property type="entry name" value="Mitochondrial ribosomal protein L11"/>
    <property type="match status" value="1"/>
</dbReference>
<sequence>MSKVTRASKQVKKVFHPSVIRTTMKAGGASTGPPIGPTIGQRGLPIVKFVEDFNNLTKDIKPGTPIPTRIHVDGKKFTIQLLEPESSYLIMQAAGISKGSRSMKDFPVGKITHKHIYEIAKVKLEQENVKIRNMPLKEMCELLAEQAYRLGVDVVRNIDPEEYDAFLTSKEEEEAEFQRKKEEDALAKRKKMIGKE</sequence>
<comment type="subunit">
    <text evidence="4">Component of the mitochondrial ribosome large subunit (39S) which comprises a 16S rRNA and about 50 distinct proteins.</text>
</comment>
<dbReference type="PANTHER" id="PTHR11661:SF1">
    <property type="entry name" value="LARGE RIBOSOMAL SUBUNIT PROTEIN UL11M"/>
    <property type="match status" value="1"/>
</dbReference>
<evidence type="ECO:0000259" key="10">
    <source>
        <dbReference type="Pfam" id="PF03946"/>
    </source>
</evidence>
<gene>
    <name evidence="11" type="primary">LOC100187432</name>
</gene>
<dbReference type="GO" id="GO:0070180">
    <property type="term" value="F:large ribosomal subunit rRNA binding"/>
    <property type="evidence" value="ECO:0000318"/>
    <property type="project" value="GO_Central"/>
</dbReference>
<dbReference type="InParanoid" id="F7AUH4"/>
<feature type="domain" description="Large ribosomal subunit protein uL11 C-terminal" evidence="9">
    <location>
        <begin position="84"/>
        <end position="154"/>
    </location>
</feature>
<keyword evidence="3 7" id="KW-0687">Ribonucleoprotein</keyword>
<name>F7AUH4_CIOIN</name>
<dbReference type="FunCoup" id="F7AUH4">
    <property type="interactions" value="590"/>
</dbReference>
<accession>A0A1W2WH76</accession>
<dbReference type="Gene3D" id="3.30.1550.10">
    <property type="entry name" value="Ribosomal protein L11/L12, N-terminal domain"/>
    <property type="match status" value="1"/>
</dbReference>
<dbReference type="SUPFAM" id="SSF46906">
    <property type="entry name" value="Ribosomal protein L11, C-terminal domain"/>
    <property type="match status" value="1"/>
</dbReference>
<dbReference type="RefSeq" id="XP_002129028.1">
    <property type="nucleotide sequence ID" value="XM_002128992.5"/>
</dbReference>
<dbReference type="HAMAP" id="MF_00736">
    <property type="entry name" value="Ribosomal_uL11"/>
    <property type="match status" value="1"/>
</dbReference>
<dbReference type="Ensembl" id="ENSCINT00000009079.3">
    <property type="protein sequence ID" value="ENSCINP00000009079.3"/>
    <property type="gene ID" value="ENSCING00000004394.3"/>
</dbReference>
<dbReference type="EMBL" id="EAAA01001763">
    <property type="status" value="NOT_ANNOTATED_CDS"/>
    <property type="molecule type" value="Genomic_DNA"/>
</dbReference>
<accession>F7AUH4</accession>
<comment type="similarity">
    <text evidence="1 7">Belongs to the universal ribosomal protein uL11 family.</text>
</comment>
<dbReference type="GO" id="GO:0006412">
    <property type="term" value="P:translation"/>
    <property type="evidence" value="ECO:0000318"/>
    <property type="project" value="GO_Central"/>
</dbReference>
<evidence type="ECO:0000256" key="6">
    <source>
        <dbReference type="ARBA" id="ARBA00041455"/>
    </source>
</evidence>
<keyword evidence="2 7" id="KW-0689">Ribosomal protein</keyword>
<reference evidence="11" key="3">
    <citation type="submission" date="2025-08" db="UniProtKB">
        <authorList>
            <consortium name="Ensembl"/>
        </authorList>
    </citation>
    <scope>IDENTIFICATION</scope>
</reference>
<dbReference type="SUPFAM" id="SSF54747">
    <property type="entry name" value="Ribosomal L11/L12e N-terminal domain"/>
    <property type="match status" value="1"/>
</dbReference>
<dbReference type="AlphaFoldDB" id="F7AUH4"/>
<proteinExistence type="inferred from homology"/>
<dbReference type="Pfam" id="PF03946">
    <property type="entry name" value="Ribosomal_L11_N"/>
    <property type="match status" value="1"/>
</dbReference>
<feature type="domain" description="Large ribosomal subunit protein uL11 N-terminal" evidence="10">
    <location>
        <begin position="20"/>
        <end position="77"/>
    </location>
</feature>
<protein>
    <recommendedName>
        <fullName evidence="5">Large ribosomal subunit protein uL11m</fullName>
    </recommendedName>
    <alternativeName>
        <fullName evidence="6">39S ribosomal protein L11, mitochondrial</fullName>
    </alternativeName>
</protein>
<dbReference type="OMA" id="CKQFNAK"/>
<dbReference type="CDD" id="cd00349">
    <property type="entry name" value="Ribosomal_L11"/>
    <property type="match status" value="1"/>
</dbReference>
<dbReference type="InterPro" id="IPR036796">
    <property type="entry name" value="Ribosomal_uL11_N_sf"/>
</dbReference>
<dbReference type="GeneTree" id="ENSGT00390000003153"/>
<dbReference type="InterPro" id="IPR036769">
    <property type="entry name" value="Ribosomal_uL11_C_sf"/>
</dbReference>
<dbReference type="STRING" id="7719.ENSCINP00000009079"/>
<keyword evidence="12" id="KW-1185">Reference proteome</keyword>
<reference evidence="11" key="4">
    <citation type="submission" date="2025-09" db="UniProtKB">
        <authorList>
            <consortium name="Ensembl"/>
        </authorList>
    </citation>
    <scope>IDENTIFICATION</scope>
</reference>